<evidence type="ECO:0000256" key="15">
    <source>
        <dbReference type="NCBIfam" id="TIGR00593"/>
    </source>
</evidence>
<keyword evidence="11 16" id="KW-0239">DNA-directed DNA polymerase</keyword>
<evidence type="ECO:0000256" key="8">
    <source>
        <dbReference type="ARBA" id="ARBA00022763"/>
    </source>
</evidence>
<dbReference type="SMART" id="SM00474">
    <property type="entry name" value="35EXOc"/>
    <property type="match status" value="1"/>
</dbReference>
<dbReference type="SUPFAM" id="SSF88723">
    <property type="entry name" value="PIN domain-like"/>
    <property type="match status" value="1"/>
</dbReference>
<keyword evidence="9 16" id="KW-0378">Hydrolase</keyword>
<dbReference type="Gene3D" id="3.30.70.370">
    <property type="match status" value="1"/>
</dbReference>
<comment type="function">
    <text evidence="16">In addition to polymerase activity, this DNA polymerase exhibits 3'-5' and 5'-3' exonuclease activity.</text>
</comment>
<gene>
    <name evidence="16 21" type="primary">polA</name>
    <name evidence="21" type="ORF">E3J84_03155</name>
</gene>
<dbReference type="InterPro" id="IPR012337">
    <property type="entry name" value="RNaseH-like_sf"/>
</dbReference>
<dbReference type="GO" id="GO:0006302">
    <property type="term" value="P:double-strand break repair"/>
    <property type="evidence" value="ECO:0007669"/>
    <property type="project" value="TreeGrafter"/>
</dbReference>
<comment type="catalytic activity">
    <reaction evidence="14 16">
        <text>DNA(n) + a 2'-deoxyribonucleoside 5'-triphosphate = DNA(n+1) + diphosphate</text>
        <dbReference type="Rhea" id="RHEA:22508"/>
        <dbReference type="Rhea" id="RHEA-COMP:17339"/>
        <dbReference type="Rhea" id="RHEA-COMP:17340"/>
        <dbReference type="ChEBI" id="CHEBI:33019"/>
        <dbReference type="ChEBI" id="CHEBI:61560"/>
        <dbReference type="ChEBI" id="CHEBI:173112"/>
        <dbReference type="EC" id="2.7.7.7"/>
    </reaction>
</comment>
<feature type="domain" description="5'-3' exonuclease" evidence="19">
    <location>
        <begin position="17"/>
        <end position="275"/>
    </location>
</feature>
<dbReference type="InterPro" id="IPR001098">
    <property type="entry name" value="DNA-dir_DNA_pol_A_palm_dom"/>
</dbReference>
<keyword evidence="12 16" id="KW-0238">DNA-binding</keyword>
<dbReference type="InterPro" id="IPR002421">
    <property type="entry name" value="5-3_exonuclease"/>
</dbReference>
<dbReference type="PRINTS" id="PR00868">
    <property type="entry name" value="DNAPOLI"/>
</dbReference>
<dbReference type="SUPFAM" id="SSF47807">
    <property type="entry name" value="5' to 3' exonuclease, C-terminal subdomain"/>
    <property type="match status" value="1"/>
</dbReference>
<evidence type="ECO:0000256" key="11">
    <source>
        <dbReference type="ARBA" id="ARBA00022932"/>
    </source>
</evidence>
<evidence type="ECO:0000259" key="20">
    <source>
        <dbReference type="SMART" id="SM00482"/>
    </source>
</evidence>
<dbReference type="InterPro" id="IPR018320">
    <property type="entry name" value="DNA_polymerase_1"/>
</dbReference>
<evidence type="ECO:0000313" key="21">
    <source>
        <dbReference type="EMBL" id="TET11205.1"/>
    </source>
</evidence>
<evidence type="ECO:0000256" key="2">
    <source>
        <dbReference type="ARBA" id="ARBA00012417"/>
    </source>
</evidence>
<keyword evidence="6 16" id="KW-0235">DNA replication</keyword>
<keyword evidence="17" id="KW-0175">Coiled coil</keyword>
<dbReference type="FunFam" id="1.10.150.20:FF:000002">
    <property type="entry name" value="DNA polymerase I"/>
    <property type="match status" value="1"/>
</dbReference>
<dbReference type="InterPro" id="IPR043502">
    <property type="entry name" value="DNA/RNA_pol_sf"/>
</dbReference>
<feature type="coiled-coil region" evidence="17">
    <location>
        <begin position="494"/>
        <end position="521"/>
    </location>
</feature>
<keyword evidence="4 16" id="KW-0808">Transferase</keyword>
<accession>A0A523RZK9</accession>
<dbReference type="Gene3D" id="3.40.50.1010">
    <property type="entry name" value="5'-nuclease"/>
    <property type="match status" value="1"/>
</dbReference>
<organism evidence="21 22">
    <name type="scientific">Aerophobetes bacterium</name>
    <dbReference type="NCBI Taxonomy" id="2030807"/>
    <lineage>
        <taxon>Bacteria</taxon>
        <taxon>Candidatus Aerophobota</taxon>
    </lineage>
</organism>
<evidence type="ECO:0000259" key="19">
    <source>
        <dbReference type="SMART" id="SM00475"/>
    </source>
</evidence>
<dbReference type="PANTHER" id="PTHR10133">
    <property type="entry name" value="DNA POLYMERASE I"/>
    <property type="match status" value="1"/>
</dbReference>
<feature type="domain" description="DNA-directed DNA polymerase family A palm" evidence="20">
    <location>
        <begin position="630"/>
        <end position="836"/>
    </location>
</feature>
<evidence type="ECO:0000256" key="6">
    <source>
        <dbReference type="ARBA" id="ARBA00022705"/>
    </source>
</evidence>
<dbReference type="FunFam" id="3.40.50.1010:FF:000001">
    <property type="entry name" value="DNA polymerase I"/>
    <property type="match status" value="1"/>
</dbReference>
<dbReference type="InterPro" id="IPR020046">
    <property type="entry name" value="5-3_exonucl_a-hlix_arch_N"/>
</dbReference>
<evidence type="ECO:0000256" key="13">
    <source>
        <dbReference type="ARBA" id="ARBA00023204"/>
    </source>
</evidence>
<keyword evidence="10 16" id="KW-0269">Exonuclease</keyword>
<dbReference type="SMART" id="SM00482">
    <property type="entry name" value="POLAc"/>
    <property type="match status" value="1"/>
</dbReference>
<comment type="similarity">
    <text evidence="1 16">Belongs to the DNA polymerase type-A family.</text>
</comment>
<dbReference type="Pfam" id="PF00476">
    <property type="entry name" value="DNA_pol_A"/>
    <property type="match status" value="1"/>
</dbReference>
<dbReference type="CDD" id="cd09898">
    <property type="entry name" value="H3TH_53EXO"/>
    <property type="match status" value="1"/>
</dbReference>
<keyword evidence="13 16" id="KW-0234">DNA repair</keyword>
<dbReference type="CDD" id="cd09859">
    <property type="entry name" value="PIN_53EXO"/>
    <property type="match status" value="1"/>
</dbReference>
<dbReference type="GO" id="GO:0008409">
    <property type="term" value="F:5'-3' exonuclease activity"/>
    <property type="evidence" value="ECO:0007669"/>
    <property type="project" value="UniProtKB-UniRule"/>
</dbReference>
<evidence type="ECO:0000256" key="4">
    <source>
        <dbReference type="ARBA" id="ARBA00022679"/>
    </source>
</evidence>
<dbReference type="SUPFAM" id="SSF56672">
    <property type="entry name" value="DNA/RNA polymerases"/>
    <property type="match status" value="1"/>
</dbReference>
<feature type="domain" description="3'-5' exonuclease" evidence="18">
    <location>
        <begin position="311"/>
        <end position="467"/>
    </location>
</feature>
<dbReference type="EMBL" id="SOKJ01000171">
    <property type="protein sequence ID" value="TET11205.1"/>
    <property type="molecule type" value="Genomic_DNA"/>
</dbReference>
<feature type="coiled-coil region" evidence="17">
    <location>
        <begin position="215"/>
        <end position="245"/>
    </location>
</feature>
<evidence type="ECO:0000256" key="1">
    <source>
        <dbReference type="ARBA" id="ARBA00007705"/>
    </source>
</evidence>
<dbReference type="InterPro" id="IPR008918">
    <property type="entry name" value="HhH2"/>
</dbReference>
<dbReference type="InterPro" id="IPR020045">
    <property type="entry name" value="DNA_polI_H3TH"/>
</dbReference>
<dbReference type="GO" id="GO:0003677">
    <property type="term" value="F:DNA binding"/>
    <property type="evidence" value="ECO:0007669"/>
    <property type="project" value="UniProtKB-UniRule"/>
</dbReference>
<dbReference type="SMART" id="SM00475">
    <property type="entry name" value="53EXOc"/>
    <property type="match status" value="1"/>
</dbReference>
<dbReference type="AlphaFoldDB" id="A0A523RZK9"/>
<keyword evidence="8 16" id="KW-0227">DNA damage</keyword>
<protein>
    <recommendedName>
        <fullName evidence="3 15">DNA polymerase I</fullName>
        <ecNumber evidence="2 15">2.7.7.7</ecNumber>
    </recommendedName>
</protein>
<dbReference type="Gene3D" id="1.20.1060.10">
    <property type="entry name" value="Taq DNA Polymerase, Chain T, domain 4"/>
    <property type="match status" value="1"/>
</dbReference>
<evidence type="ECO:0000256" key="10">
    <source>
        <dbReference type="ARBA" id="ARBA00022839"/>
    </source>
</evidence>
<dbReference type="EC" id="2.7.7.7" evidence="2 15"/>
<dbReference type="CDD" id="cd06140">
    <property type="entry name" value="DNA_polA_I_Bacillus_like_exo"/>
    <property type="match status" value="1"/>
</dbReference>
<evidence type="ECO:0000256" key="12">
    <source>
        <dbReference type="ARBA" id="ARBA00023125"/>
    </source>
</evidence>
<comment type="caution">
    <text evidence="21">The sequence shown here is derived from an EMBL/GenBank/DDBJ whole genome shotgun (WGS) entry which is preliminary data.</text>
</comment>
<dbReference type="FunFam" id="1.10.150.20:FF:000003">
    <property type="entry name" value="DNA polymerase I"/>
    <property type="match status" value="1"/>
</dbReference>
<dbReference type="SUPFAM" id="SSF53098">
    <property type="entry name" value="Ribonuclease H-like"/>
    <property type="match status" value="1"/>
</dbReference>
<dbReference type="NCBIfam" id="NF004397">
    <property type="entry name" value="PRK05755.1"/>
    <property type="match status" value="1"/>
</dbReference>
<evidence type="ECO:0000256" key="5">
    <source>
        <dbReference type="ARBA" id="ARBA00022695"/>
    </source>
</evidence>
<dbReference type="Gene3D" id="1.10.150.20">
    <property type="entry name" value="5' to 3' exonuclease, C-terminal subdomain"/>
    <property type="match status" value="2"/>
</dbReference>
<dbReference type="Pfam" id="PF01612">
    <property type="entry name" value="DNA_pol_A_exo1"/>
    <property type="match status" value="1"/>
</dbReference>
<dbReference type="NCBIfam" id="TIGR00593">
    <property type="entry name" value="pola"/>
    <property type="match status" value="1"/>
</dbReference>
<evidence type="ECO:0000256" key="17">
    <source>
        <dbReference type="SAM" id="Coils"/>
    </source>
</evidence>
<evidence type="ECO:0000259" key="18">
    <source>
        <dbReference type="SMART" id="SM00474"/>
    </source>
</evidence>
<dbReference type="Proteomes" id="UP000316360">
    <property type="component" value="Unassembled WGS sequence"/>
</dbReference>
<dbReference type="InterPro" id="IPR036279">
    <property type="entry name" value="5-3_exonuclease_C_sf"/>
</dbReference>
<evidence type="ECO:0000256" key="9">
    <source>
        <dbReference type="ARBA" id="ARBA00022801"/>
    </source>
</evidence>
<dbReference type="Pfam" id="PF01367">
    <property type="entry name" value="5_3_exonuc"/>
    <property type="match status" value="1"/>
</dbReference>
<proteinExistence type="inferred from homology"/>
<dbReference type="InterPro" id="IPR029060">
    <property type="entry name" value="PIN-like_dom_sf"/>
</dbReference>
<evidence type="ECO:0000256" key="16">
    <source>
        <dbReference type="RuleBase" id="RU004460"/>
    </source>
</evidence>
<name>A0A523RZK9_UNCAE</name>
<dbReference type="GO" id="GO:0006261">
    <property type="term" value="P:DNA-templated DNA replication"/>
    <property type="evidence" value="ECO:0007669"/>
    <property type="project" value="UniProtKB-UniRule"/>
</dbReference>
<dbReference type="InterPro" id="IPR002562">
    <property type="entry name" value="3'-5'_exonuclease_dom"/>
</dbReference>
<reference evidence="21 22" key="1">
    <citation type="submission" date="2019-03" db="EMBL/GenBank/DDBJ databases">
        <title>Metabolic potential of uncultured bacteria and archaea associated with petroleum seepage in deep-sea sediments.</title>
        <authorList>
            <person name="Dong X."/>
            <person name="Hubert C."/>
        </authorList>
    </citation>
    <scope>NUCLEOTIDE SEQUENCE [LARGE SCALE GENOMIC DNA]</scope>
    <source>
        <strain evidence="21">E44_bin7</strain>
    </source>
</reference>
<dbReference type="CDD" id="cd08637">
    <property type="entry name" value="DNA_pol_A_pol_I_C"/>
    <property type="match status" value="1"/>
</dbReference>
<dbReference type="PANTHER" id="PTHR10133:SF27">
    <property type="entry name" value="DNA POLYMERASE NU"/>
    <property type="match status" value="1"/>
</dbReference>
<dbReference type="InterPro" id="IPR002298">
    <property type="entry name" value="DNA_polymerase_A"/>
</dbReference>
<evidence type="ECO:0000313" key="22">
    <source>
        <dbReference type="Proteomes" id="UP000316360"/>
    </source>
</evidence>
<sequence>MNNKIRATSNEQRATRKKLILIDGNALLYRAFYALPPLTNSKGIPTGAVYGFTRMLMKLLQERQPQYIACAFDKGKKTFRHRKFKDYKINRPSMPQDLVMQIPLVKEVLEAFGIPIFEDEEYEADDLLGTLAKKGEEKGLVVEILTGDKDIFQIISPSICILRPKKGITETHLFNEEEVKKEFGVFSSQIVDFLSLAGDSSDNIPGVPGIGAVTAKTLIQKFNTLENLLDNLEELPSKKRDLLKEYIPQAKLSKELVTIITTVPLEMNMEELKTKDPEKNLLFALFKRLEFKGLIKEFAPPISQAPQKIDYYEVATPGKLRNLASKLRKTSFALDMEKNEKTEGIAFFLKNEAPYWLPLEGTEIKKDLILEELTPIFEDPQIKKTGHNLKRVILQLKRLGINLAGLGFDTQLAAYLLNPLASNYSLEDLCLNYLETNLSQGAHPARKVKFIEELSLSLEEKLKKEGLWNLFGKVEMPLVEILAKMQEKGIKIDKAIFKEFLKEIKERREKIEKEIYEEAGERFNINSSKQLGKILFEKLNLPPLKKTKTGYSTNEEVLQALSLIRPSISKILEYRRLFKLETTYVKPFPGLINPETGRIHTSFNQTVTATGRLSSSGPNLQNIPIRNKLGERLRKAFVAEKEYLFLSGDYSQKELRFLAHVSGDNNLRSAFLENEDIHRQTAADIFDVLPLEVTAPMRRKAKVVNFGIIYGMSSHGLSRDLGISYKEAQDYIQRYFKRYPEVKEYINKTLEEARERGYVTTLMGRKRPLPGISSSHKRTREFAERTAINSPIQGGAADLIKLAMINLDRRFKKEKLGVYIILQIHDELLFEVPEAEIDMTRKIVKQEMEKAIKLSVPLLVETKVGKNWGEMRKL</sequence>
<dbReference type="GO" id="GO:0008408">
    <property type="term" value="F:3'-5' exonuclease activity"/>
    <property type="evidence" value="ECO:0007669"/>
    <property type="project" value="UniProtKB-UniRule"/>
</dbReference>
<keyword evidence="7" id="KW-0540">Nuclease</keyword>
<dbReference type="InterPro" id="IPR019760">
    <property type="entry name" value="DNA-dir_DNA_pol_A_CS"/>
</dbReference>
<dbReference type="InterPro" id="IPR036397">
    <property type="entry name" value="RNaseH_sf"/>
</dbReference>
<evidence type="ECO:0000256" key="14">
    <source>
        <dbReference type="ARBA" id="ARBA00049244"/>
    </source>
</evidence>
<dbReference type="SMART" id="SM00279">
    <property type="entry name" value="HhH2"/>
    <property type="match status" value="1"/>
</dbReference>
<dbReference type="PROSITE" id="PS00447">
    <property type="entry name" value="DNA_POLYMERASE_A"/>
    <property type="match status" value="1"/>
</dbReference>
<keyword evidence="5 16" id="KW-0548">Nucleotidyltransferase</keyword>
<dbReference type="Gene3D" id="3.30.420.10">
    <property type="entry name" value="Ribonuclease H-like superfamily/Ribonuclease H"/>
    <property type="match status" value="1"/>
</dbReference>
<evidence type="ECO:0000256" key="3">
    <source>
        <dbReference type="ARBA" id="ARBA00020311"/>
    </source>
</evidence>
<dbReference type="Pfam" id="PF02739">
    <property type="entry name" value="5_3_exonuc_N"/>
    <property type="match status" value="1"/>
</dbReference>
<dbReference type="GO" id="GO:0003887">
    <property type="term" value="F:DNA-directed DNA polymerase activity"/>
    <property type="evidence" value="ECO:0007669"/>
    <property type="project" value="UniProtKB-UniRule"/>
</dbReference>
<evidence type="ECO:0000256" key="7">
    <source>
        <dbReference type="ARBA" id="ARBA00022722"/>
    </source>
</evidence>
<dbReference type="FunFam" id="1.20.1060.10:FF:000001">
    <property type="entry name" value="DNA polymerase I"/>
    <property type="match status" value="1"/>
</dbReference>